<dbReference type="OrthoDB" id="1769137at2"/>
<protein>
    <submittedName>
        <fullName evidence="6">Transcriptional regulator, AraC family</fullName>
    </submittedName>
</protein>
<sequence length="380" mass="42368">MNDRIVLVDGDETNLIRITETLAAIDGVSIDAFIADSEQAQPWLRQHYADICMISTSVAGWQRLLNDIHLYYPEMCGIALIHGDAVHSLSQPTGQQGVRGLSNPVALGDLAEAVRQVRGQIAVARRHEANQLMLAHLSHHRSMLERWLEAVASVHAHVLPVIIVDTLAMLEAWTGERFEPLGELAQAWTRFAANELKKQGVAVTDAAASAASVKPQRPQPQSRAPAEPPQPAAQPLKREDARRHYRLQAVEWLEHAANGMIAEAAQAYMQTKDDPVSGIKSYIEANYARRVTLDELAARVAVSRGHMAKLFKSHTGMTIWAYCIDIRMRAARELLLSTSLKSYEIALRVGYENSIHFSRVFKKIHGMNPIVYRRKFAGKR</sequence>
<dbReference type="SUPFAM" id="SSF46689">
    <property type="entry name" value="Homeodomain-like"/>
    <property type="match status" value="2"/>
</dbReference>
<dbReference type="RefSeq" id="WP_006038894.1">
    <property type="nucleotide sequence ID" value="NZ_AEDD01000007.1"/>
</dbReference>
<keyword evidence="3" id="KW-0804">Transcription</keyword>
<dbReference type="SMART" id="SM00342">
    <property type="entry name" value="HTH_ARAC"/>
    <property type="match status" value="1"/>
</dbReference>
<organism evidence="6 7">
    <name type="scientific">Paenibacillus curdlanolyticus YK9</name>
    <dbReference type="NCBI Taxonomy" id="717606"/>
    <lineage>
        <taxon>Bacteria</taxon>
        <taxon>Bacillati</taxon>
        <taxon>Bacillota</taxon>
        <taxon>Bacilli</taxon>
        <taxon>Bacillales</taxon>
        <taxon>Paenibacillaceae</taxon>
        <taxon>Paenibacillus</taxon>
    </lineage>
</organism>
<dbReference type="InterPro" id="IPR009057">
    <property type="entry name" value="Homeodomain-like_sf"/>
</dbReference>
<dbReference type="Proteomes" id="UP000005387">
    <property type="component" value="Unassembled WGS sequence"/>
</dbReference>
<proteinExistence type="predicted"/>
<keyword evidence="7" id="KW-1185">Reference proteome</keyword>
<feature type="region of interest" description="Disordered" evidence="4">
    <location>
        <begin position="207"/>
        <end position="240"/>
    </location>
</feature>
<dbReference type="eggNOG" id="COG4753">
    <property type="taxonomic scope" value="Bacteria"/>
</dbReference>
<evidence type="ECO:0000256" key="2">
    <source>
        <dbReference type="ARBA" id="ARBA00023125"/>
    </source>
</evidence>
<dbReference type="InterPro" id="IPR018060">
    <property type="entry name" value="HTH_AraC"/>
</dbReference>
<evidence type="ECO:0000256" key="3">
    <source>
        <dbReference type="ARBA" id="ARBA00023163"/>
    </source>
</evidence>
<dbReference type="STRING" id="717606.PaecuDRAFT_2904"/>
<evidence type="ECO:0000256" key="1">
    <source>
        <dbReference type="ARBA" id="ARBA00023015"/>
    </source>
</evidence>
<dbReference type="InterPro" id="IPR050204">
    <property type="entry name" value="AraC_XylS_family_regulators"/>
</dbReference>
<name>E0IAR4_9BACL</name>
<dbReference type="PROSITE" id="PS01124">
    <property type="entry name" value="HTH_ARAC_FAMILY_2"/>
    <property type="match status" value="1"/>
</dbReference>
<keyword evidence="2" id="KW-0238">DNA-binding</keyword>
<dbReference type="AlphaFoldDB" id="E0IAR4"/>
<evidence type="ECO:0000256" key="4">
    <source>
        <dbReference type="SAM" id="MobiDB-lite"/>
    </source>
</evidence>
<feature type="domain" description="HTH araC/xylS-type" evidence="5">
    <location>
        <begin position="277"/>
        <end position="375"/>
    </location>
</feature>
<dbReference type="GO" id="GO:0003700">
    <property type="term" value="F:DNA-binding transcription factor activity"/>
    <property type="evidence" value="ECO:0007669"/>
    <property type="project" value="InterPro"/>
</dbReference>
<evidence type="ECO:0000259" key="5">
    <source>
        <dbReference type="PROSITE" id="PS01124"/>
    </source>
</evidence>
<dbReference type="Gene3D" id="1.10.10.60">
    <property type="entry name" value="Homeodomain-like"/>
    <property type="match status" value="2"/>
</dbReference>
<dbReference type="GO" id="GO:0043565">
    <property type="term" value="F:sequence-specific DNA binding"/>
    <property type="evidence" value="ECO:0007669"/>
    <property type="project" value="InterPro"/>
</dbReference>
<evidence type="ECO:0000313" key="6">
    <source>
        <dbReference type="EMBL" id="EFM10468.1"/>
    </source>
</evidence>
<dbReference type="EMBL" id="AEDD01000007">
    <property type="protein sequence ID" value="EFM10468.1"/>
    <property type="molecule type" value="Genomic_DNA"/>
</dbReference>
<keyword evidence="1" id="KW-0805">Transcription regulation</keyword>
<accession>E0IAR4</accession>
<evidence type="ECO:0000313" key="7">
    <source>
        <dbReference type="Proteomes" id="UP000005387"/>
    </source>
</evidence>
<gene>
    <name evidence="6" type="ORF">PaecuDRAFT_2904</name>
</gene>
<reference evidence="6 7" key="1">
    <citation type="submission" date="2010-07" db="EMBL/GenBank/DDBJ databases">
        <title>The draft genome of Paenibacillus curdlanolyticus YK9.</title>
        <authorList>
            <consortium name="US DOE Joint Genome Institute (JGI-PGF)"/>
            <person name="Lucas S."/>
            <person name="Copeland A."/>
            <person name="Lapidus A."/>
            <person name="Cheng J.-F."/>
            <person name="Bruce D."/>
            <person name="Goodwin L."/>
            <person name="Pitluck S."/>
            <person name="Land M.L."/>
            <person name="Hauser L."/>
            <person name="Chang Y.-J."/>
            <person name="Jeffries C."/>
            <person name="Anderson I.J."/>
            <person name="Johnson E."/>
            <person name="Loganathan U."/>
            <person name="Mulhopadhyay B."/>
            <person name="Kyrpides N."/>
            <person name="Woyke T.J."/>
        </authorList>
    </citation>
    <scope>NUCLEOTIDE SEQUENCE [LARGE SCALE GENOMIC DNA]</scope>
    <source>
        <strain evidence="6 7">YK9</strain>
    </source>
</reference>
<dbReference type="eggNOG" id="COG2207">
    <property type="taxonomic scope" value="Bacteria"/>
</dbReference>
<dbReference type="PANTHER" id="PTHR46796">
    <property type="entry name" value="HTH-TYPE TRANSCRIPTIONAL ACTIVATOR RHAS-RELATED"/>
    <property type="match status" value="1"/>
</dbReference>
<dbReference type="Pfam" id="PF12833">
    <property type="entry name" value="HTH_18"/>
    <property type="match status" value="1"/>
</dbReference>
<feature type="compositionally biased region" description="Low complexity" evidence="4">
    <location>
        <begin position="207"/>
        <end position="225"/>
    </location>
</feature>